<feature type="region of interest" description="Disordered" evidence="1">
    <location>
        <begin position="105"/>
        <end position="129"/>
    </location>
</feature>
<feature type="region of interest" description="Disordered" evidence="1">
    <location>
        <begin position="73"/>
        <end position="92"/>
    </location>
</feature>
<dbReference type="EMBL" id="JACSDY010000008">
    <property type="protein sequence ID" value="KAF7421529.1"/>
    <property type="molecule type" value="Genomic_DNA"/>
</dbReference>
<feature type="chain" id="PRO_5032419316" evidence="2">
    <location>
        <begin position="19"/>
        <end position="129"/>
    </location>
</feature>
<keyword evidence="4" id="KW-1185">Reference proteome</keyword>
<keyword evidence="2" id="KW-0732">Signal</keyword>
<sequence length="129" mass="15044">MLWLWCRRYSVSLHLAILEKVAFLTRIETGVRRSEWELREGGRGKPELKAIESKAPWKREGVRKFIAEGNRTDKSRSLDNDDDDDDDDDDNDIDIDIDLYRYDTSLKPNSAPPFDHTLLTPNTPHIVFQ</sequence>
<reference evidence="3" key="1">
    <citation type="journal article" date="2020" name="G3 (Bethesda)">
        <title>High-Quality Assemblies for Three Invasive Social Wasps from the &lt;i&gt;Vespula&lt;/i&gt; Genus.</title>
        <authorList>
            <person name="Harrop T.W.R."/>
            <person name="Guhlin J."/>
            <person name="McLaughlin G.M."/>
            <person name="Permina E."/>
            <person name="Stockwell P."/>
            <person name="Gilligan J."/>
            <person name="Le Lec M.F."/>
            <person name="Gruber M.A.M."/>
            <person name="Quinn O."/>
            <person name="Lovegrove M."/>
            <person name="Duncan E.J."/>
            <person name="Remnant E.J."/>
            <person name="Van Eeckhoven J."/>
            <person name="Graham B."/>
            <person name="Knapp R.A."/>
            <person name="Langford K.W."/>
            <person name="Kronenberg Z."/>
            <person name="Press M.O."/>
            <person name="Eacker S.M."/>
            <person name="Wilson-Rankin E.E."/>
            <person name="Purcell J."/>
            <person name="Lester P.J."/>
            <person name="Dearden P.K."/>
        </authorList>
    </citation>
    <scope>NUCLEOTIDE SEQUENCE</scope>
    <source>
        <strain evidence="3">Volc-1</strain>
    </source>
</reference>
<evidence type="ECO:0000256" key="2">
    <source>
        <dbReference type="SAM" id="SignalP"/>
    </source>
</evidence>
<feature type="signal peptide" evidence="2">
    <location>
        <begin position="1"/>
        <end position="18"/>
    </location>
</feature>
<evidence type="ECO:0000256" key="1">
    <source>
        <dbReference type="SAM" id="MobiDB-lite"/>
    </source>
</evidence>
<feature type="compositionally biased region" description="Acidic residues" evidence="1">
    <location>
        <begin position="80"/>
        <end position="92"/>
    </location>
</feature>
<dbReference type="AlphaFoldDB" id="A0A834U8E8"/>
<accession>A0A834U8E8</accession>
<comment type="caution">
    <text evidence="3">The sequence shown here is derived from an EMBL/GenBank/DDBJ whole genome shotgun (WGS) entry which is preliminary data.</text>
</comment>
<evidence type="ECO:0000313" key="4">
    <source>
        <dbReference type="Proteomes" id="UP000600918"/>
    </source>
</evidence>
<proteinExistence type="predicted"/>
<evidence type="ECO:0000313" key="3">
    <source>
        <dbReference type="EMBL" id="KAF7421529.1"/>
    </source>
</evidence>
<name>A0A834U8E8_VESPE</name>
<protein>
    <submittedName>
        <fullName evidence="3">Uncharacterized protein</fullName>
    </submittedName>
</protein>
<dbReference type="Proteomes" id="UP000600918">
    <property type="component" value="Unassembled WGS sequence"/>
</dbReference>
<gene>
    <name evidence="3" type="ORF">H0235_009365</name>
</gene>
<organism evidence="3 4">
    <name type="scientific">Vespula pensylvanica</name>
    <name type="common">Western yellow jacket</name>
    <name type="synonym">Wasp</name>
    <dbReference type="NCBI Taxonomy" id="30213"/>
    <lineage>
        <taxon>Eukaryota</taxon>
        <taxon>Metazoa</taxon>
        <taxon>Ecdysozoa</taxon>
        <taxon>Arthropoda</taxon>
        <taxon>Hexapoda</taxon>
        <taxon>Insecta</taxon>
        <taxon>Pterygota</taxon>
        <taxon>Neoptera</taxon>
        <taxon>Endopterygota</taxon>
        <taxon>Hymenoptera</taxon>
        <taxon>Apocrita</taxon>
        <taxon>Aculeata</taxon>
        <taxon>Vespoidea</taxon>
        <taxon>Vespidae</taxon>
        <taxon>Vespinae</taxon>
        <taxon>Vespula</taxon>
    </lineage>
</organism>